<evidence type="ECO:0000256" key="5">
    <source>
        <dbReference type="RuleBase" id="RU003833"/>
    </source>
</evidence>
<keyword evidence="6" id="KW-0472">Membrane</keyword>
<dbReference type="InterPro" id="IPR000407">
    <property type="entry name" value="GDA1_CD39_NTPase"/>
</dbReference>
<gene>
    <name evidence="7" type="ORF">P5673_001772</name>
</gene>
<evidence type="ECO:0000313" key="8">
    <source>
        <dbReference type="Proteomes" id="UP001249851"/>
    </source>
</evidence>
<dbReference type="Proteomes" id="UP001249851">
    <property type="component" value="Unassembled WGS sequence"/>
</dbReference>
<keyword evidence="6" id="KW-1133">Transmembrane helix</keyword>
<dbReference type="GO" id="GO:0009134">
    <property type="term" value="P:nucleoside diphosphate catabolic process"/>
    <property type="evidence" value="ECO:0007669"/>
    <property type="project" value="TreeGrafter"/>
</dbReference>
<evidence type="ECO:0000313" key="7">
    <source>
        <dbReference type="EMBL" id="KAK2572786.1"/>
    </source>
</evidence>
<keyword evidence="6" id="KW-0812">Transmembrane</keyword>
<sequence>MTSSDEEDNLPLVRRAIEARSNDCHVRDWAGILVSIGCVLSGIICITVISLYKEKVKDEYGIVLDAGSSHTQMFIYKWSVSDIIKGTALVNQIGECTVTDEAGHIRGISSYKNPEDAGKSLDGCIENKAKKLIPSYVQDKSPIYLGATAGMRLLNETDFEATRKILKSVRKALAGSPFMFKDDYARIISGEEEGISSWITLNYLKKALDLSVEGNENQDSKEGTCGALDMGGASTQITFVPTKPAQKQTEIVLFGKEYEPYTHSFLCYGLTEAQRRFFAQLLKDAKPESSVENPCAPKGYHKNVTSNYVWATPCVQEHNKPGLTNYTVMGTGNYTLCAQKVRKLFNFTSCHDRKNCSFDAVYLPPTDGVTFLAFSGFDGVIRDLNLTSNVSLQELQNAAKSICEKTWEEMLDIPSANRDLQSTYCFDAQYILTLLSKGYRFNTTQAATLRFVSSINQHSVGWALGFMINATKLLPLLPPVSVPVDEVQSDVYLTVVIVGALLISTGILVCMLSGSRIYKRRQSNVHGLVL</sequence>
<dbReference type="Pfam" id="PF01150">
    <property type="entry name" value="GDA1_CD39"/>
    <property type="match status" value="1"/>
</dbReference>
<keyword evidence="8" id="KW-1185">Reference proteome</keyword>
<dbReference type="PROSITE" id="PS01238">
    <property type="entry name" value="GDA1_CD39_NTPASE"/>
    <property type="match status" value="1"/>
</dbReference>
<comment type="similarity">
    <text evidence="1 5">Belongs to the GDA1/CD39 NTPase family.</text>
</comment>
<reference evidence="7" key="1">
    <citation type="journal article" date="2023" name="G3 (Bethesda)">
        <title>Whole genome assembly and annotation of the endangered Caribbean coral Acropora cervicornis.</title>
        <authorList>
            <person name="Selwyn J.D."/>
            <person name="Vollmer S.V."/>
        </authorList>
    </citation>
    <scope>NUCLEOTIDE SEQUENCE</scope>
    <source>
        <strain evidence="7">K2</strain>
    </source>
</reference>
<dbReference type="AlphaFoldDB" id="A0AAD9R495"/>
<dbReference type="CDD" id="cd24044">
    <property type="entry name" value="ASKHA_NBD_NTPDase1-like"/>
    <property type="match status" value="1"/>
</dbReference>
<name>A0AAD9R495_ACRCE</name>
<feature type="transmembrane region" description="Helical" evidence="6">
    <location>
        <begin position="460"/>
        <end position="479"/>
    </location>
</feature>
<dbReference type="PANTHER" id="PTHR11782">
    <property type="entry name" value="ADENOSINE/GUANOSINE DIPHOSPHATASE"/>
    <property type="match status" value="1"/>
</dbReference>
<dbReference type="PANTHER" id="PTHR11782:SF83">
    <property type="entry name" value="GUANOSINE-DIPHOSPHATASE"/>
    <property type="match status" value="1"/>
</dbReference>
<comment type="caution">
    <text evidence="7">The sequence shown here is derived from an EMBL/GenBank/DDBJ whole genome shotgun (WGS) entry which is preliminary data.</text>
</comment>
<evidence type="ECO:0000256" key="3">
    <source>
        <dbReference type="PIRSR" id="PIRSR600407-1"/>
    </source>
</evidence>
<proteinExistence type="inferred from homology"/>
<keyword evidence="4" id="KW-0067">ATP-binding</keyword>
<dbReference type="Gene3D" id="3.30.420.40">
    <property type="match status" value="1"/>
</dbReference>
<protein>
    <submittedName>
        <fullName evidence="7">Ectonucleoside triphosphate diphosphohydrolase 8</fullName>
    </submittedName>
</protein>
<feature type="active site" description="Proton acceptor" evidence="3">
    <location>
        <position position="193"/>
    </location>
</feature>
<dbReference type="GO" id="GO:0005886">
    <property type="term" value="C:plasma membrane"/>
    <property type="evidence" value="ECO:0007669"/>
    <property type="project" value="TreeGrafter"/>
</dbReference>
<dbReference type="GO" id="GO:0045134">
    <property type="term" value="F:UDP phosphatase activity"/>
    <property type="evidence" value="ECO:0007669"/>
    <property type="project" value="TreeGrafter"/>
</dbReference>
<organism evidence="7 8">
    <name type="scientific">Acropora cervicornis</name>
    <name type="common">Staghorn coral</name>
    <dbReference type="NCBI Taxonomy" id="6130"/>
    <lineage>
        <taxon>Eukaryota</taxon>
        <taxon>Metazoa</taxon>
        <taxon>Cnidaria</taxon>
        <taxon>Anthozoa</taxon>
        <taxon>Hexacorallia</taxon>
        <taxon>Scleractinia</taxon>
        <taxon>Astrocoeniina</taxon>
        <taxon>Acroporidae</taxon>
        <taxon>Acropora</taxon>
    </lineage>
</organism>
<dbReference type="GO" id="GO:0005524">
    <property type="term" value="F:ATP binding"/>
    <property type="evidence" value="ECO:0007669"/>
    <property type="project" value="UniProtKB-KW"/>
</dbReference>
<keyword evidence="4" id="KW-0547">Nucleotide-binding</keyword>
<dbReference type="GO" id="GO:0004382">
    <property type="term" value="F:GDP phosphatase activity"/>
    <property type="evidence" value="ECO:0007669"/>
    <property type="project" value="TreeGrafter"/>
</dbReference>
<dbReference type="EMBL" id="JARQWQ010000003">
    <property type="protein sequence ID" value="KAK2572786.1"/>
    <property type="molecule type" value="Genomic_DNA"/>
</dbReference>
<feature type="binding site" evidence="4">
    <location>
        <begin position="232"/>
        <end position="236"/>
    </location>
    <ligand>
        <name>ATP</name>
        <dbReference type="ChEBI" id="CHEBI:30616"/>
    </ligand>
</feature>
<evidence type="ECO:0000256" key="1">
    <source>
        <dbReference type="ARBA" id="ARBA00009283"/>
    </source>
</evidence>
<feature type="transmembrane region" description="Helical" evidence="6">
    <location>
        <begin position="491"/>
        <end position="512"/>
    </location>
</feature>
<evidence type="ECO:0000256" key="6">
    <source>
        <dbReference type="SAM" id="Phobius"/>
    </source>
</evidence>
<dbReference type="GO" id="GO:0017111">
    <property type="term" value="F:ribonucleoside triphosphate phosphatase activity"/>
    <property type="evidence" value="ECO:0007669"/>
    <property type="project" value="TreeGrafter"/>
</dbReference>
<keyword evidence="2 5" id="KW-0378">Hydrolase</keyword>
<reference evidence="7" key="2">
    <citation type="journal article" date="2023" name="Science">
        <title>Genomic signatures of disease resistance in endangered staghorn corals.</title>
        <authorList>
            <person name="Vollmer S.V."/>
            <person name="Selwyn J.D."/>
            <person name="Despard B.A."/>
            <person name="Roesel C.L."/>
        </authorList>
    </citation>
    <scope>NUCLEOTIDE SEQUENCE</scope>
    <source>
        <strain evidence="7">K2</strain>
    </source>
</reference>
<evidence type="ECO:0000256" key="2">
    <source>
        <dbReference type="ARBA" id="ARBA00022801"/>
    </source>
</evidence>
<feature type="transmembrane region" description="Helical" evidence="6">
    <location>
        <begin position="29"/>
        <end position="52"/>
    </location>
</feature>
<evidence type="ECO:0000256" key="4">
    <source>
        <dbReference type="PIRSR" id="PIRSR600407-2"/>
    </source>
</evidence>
<accession>A0AAD9R495</accession>
<dbReference type="Gene3D" id="3.30.420.150">
    <property type="entry name" value="Exopolyphosphatase. Domain 2"/>
    <property type="match status" value="1"/>
</dbReference>